<dbReference type="InterPro" id="IPR013761">
    <property type="entry name" value="SAM/pointed_sf"/>
</dbReference>
<dbReference type="Gene3D" id="2.30.30.40">
    <property type="entry name" value="SH3 Domains"/>
    <property type="match status" value="3"/>
</dbReference>
<evidence type="ECO:0000313" key="19">
    <source>
        <dbReference type="Proteomes" id="UP000800041"/>
    </source>
</evidence>
<feature type="compositionally biased region" description="Polar residues" evidence="16">
    <location>
        <begin position="954"/>
        <end position="963"/>
    </location>
</feature>
<feature type="compositionally biased region" description="Low complexity" evidence="16">
    <location>
        <begin position="972"/>
        <end position="1023"/>
    </location>
</feature>
<dbReference type="InterPro" id="IPR035800">
    <property type="entry name" value="Sla1_SH3_1"/>
</dbReference>
<keyword evidence="8" id="KW-0963">Cytoplasm</keyword>
<feature type="compositionally biased region" description="Polar residues" evidence="16">
    <location>
        <begin position="1186"/>
        <end position="1198"/>
    </location>
</feature>
<feature type="region of interest" description="Disordered" evidence="16">
    <location>
        <begin position="594"/>
        <end position="640"/>
    </location>
</feature>
<feature type="compositionally biased region" description="Basic and acidic residues" evidence="16">
    <location>
        <begin position="502"/>
        <end position="525"/>
    </location>
</feature>
<feature type="compositionally biased region" description="Basic and acidic residues" evidence="16">
    <location>
        <begin position="759"/>
        <end position="776"/>
    </location>
</feature>
<dbReference type="InterPro" id="IPR007131">
    <property type="entry name" value="SHD1"/>
</dbReference>
<evidence type="ECO:0000256" key="12">
    <source>
        <dbReference type="ARBA" id="ARBA00023136"/>
    </source>
</evidence>
<dbReference type="Pfam" id="PF03983">
    <property type="entry name" value="SHD1"/>
    <property type="match status" value="1"/>
</dbReference>
<dbReference type="Pfam" id="PF14604">
    <property type="entry name" value="SH3_9"/>
    <property type="match status" value="1"/>
</dbReference>
<dbReference type="GO" id="GO:0043130">
    <property type="term" value="F:ubiquitin binding"/>
    <property type="evidence" value="ECO:0007669"/>
    <property type="project" value="InterPro"/>
</dbReference>
<evidence type="ECO:0000256" key="15">
    <source>
        <dbReference type="PROSITE-ProRule" id="PRU00192"/>
    </source>
</evidence>
<dbReference type="CDD" id="cd11774">
    <property type="entry name" value="SH3_Sla1p_2"/>
    <property type="match status" value="1"/>
</dbReference>
<feature type="compositionally biased region" description="Low complexity" evidence="16">
    <location>
        <begin position="887"/>
        <end position="918"/>
    </location>
</feature>
<feature type="region of interest" description="Disordered" evidence="16">
    <location>
        <begin position="717"/>
        <end position="1198"/>
    </location>
</feature>
<dbReference type="Proteomes" id="UP000800041">
    <property type="component" value="Unassembled WGS sequence"/>
</dbReference>
<keyword evidence="19" id="KW-1185">Reference proteome</keyword>
<evidence type="ECO:0000256" key="10">
    <source>
        <dbReference type="ARBA" id="ARBA00022737"/>
    </source>
</evidence>
<keyword evidence="7" id="KW-1003">Cell membrane</keyword>
<feature type="domain" description="SH3" evidence="17">
    <location>
        <begin position="2"/>
        <end position="69"/>
    </location>
</feature>
<dbReference type="InterPro" id="IPR036028">
    <property type="entry name" value="SH3-like_dom_sf"/>
</dbReference>
<dbReference type="OrthoDB" id="26539at2759"/>
<dbReference type="AlphaFoldDB" id="A0A6G1HHS4"/>
<feature type="compositionally biased region" description="Pro residues" evidence="16">
    <location>
        <begin position="848"/>
        <end position="871"/>
    </location>
</feature>
<dbReference type="GO" id="GO:0006897">
    <property type="term" value="P:endocytosis"/>
    <property type="evidence" value="ECO:0007669"/>
    <property type="project" value="UniProtKB-KW"/>
</dbReference>
<feature type="region of interest" description="Disordered" evidence="16">
    <location>
        <begin position="132"/>
        <end position="163"/>
    </location>
</feature>
<dbReference type="CDD" id="cd11773">
    <property type="entry name" value="SH3_Sla1p_1"/>
    <property type="match status" value="1"/>
</dbReference>
<dbReference type="InterPro" id="IPR001452">
    <property type="entry name" value="SH3_domain"/>
</dbReference>
<dbReference type="PROSITE" id="PS50002">
    <property type="entry name" value="SH3"/>
    <property type="match status" value="3"/>
</dbReference>
<feature type="compositionally biased region" description="Gly residues" evidence="16">
    <location>
        <begin position="727"/>
        <end position="738"/>
    </location>
</feature>
<name>A0A6G1HHS4_9PEZI</name>
<keyword evidence="11" id="KW-0967">Endosome</keyword>
<keyword evidence="9" id="KW-0254">Endocytosis</keyword>
<feature type="compositionally biased region" description="Basic and acidic residues" evidence="16">
    <location>
        <begin position="597"/>
        <end position="625"/>
    </location>
</feature>
<dbReference type="PRINTS" id="PR00452">
    <property type="entry name" value="SH3DOMAIN"/>
</dbReference>
<evidence type="ECO:0000256" key="5">
    <source>
        <dbReference type="ARBA" id="ARBA00020357"/>
    </source>
</evidence>
<dbReference type="CDD" id="cd11775">
    <property type="entry name" value="SH3_Sla1p_3"/>
    <property type="match status" value="1"/>
</dbReference>
<dbReference type="Pfam" id="PF24081">
    <property type="entry name" value="PH_SLA1"/>
    <property type="match status" value="1"/>
</dbReference>
<evidence type="ECO:0000256" key="7">
    <source>
        <dbReference type="ARBA" id="ARBA00022475"/>
    </source>
</evidence>
<keyword evidence="10" id="KW-0677">Repeat</keyword>
<keyword evidence="14" id="KW-0206">Cytoskeleton</keyword>
<feature type="compositionally biased region" description="Pro residues" evidence="16">
    <location>
        <begin position="1073"/>
        <end position="1082"/>
    </location>
</feature>
<feature type="compositionally biased region" description="Low complexity" evidence="16">
    <location>
        <begin position="1144"/>
        <end position="1153"/>
    </location>
</feature>
<feature type="compositionally biased region" description="Pro residues" evidence="16">
    <location>
        <begin position="1132"/>
        <end position="1143"/>
    </location>
</feature>
<evidence type="ECO:0000256" key="8">
    <source>
        <dbReference type="ARBA" id="ARBA00022490"/>
    </source>
</evidence>
<dbReference type="Pfam" id="PF00018">
    <property type="entry name" value="SH3_1"/>
    <property type="match status" value="2"/>
</dbReference>
<feature type="domain" description="SH3" evidence="17">
    <location>
        <begin position="70"/>
        <end position="127"/>
    </location>
</feature>
<dbReference type="Pfam" id="PF08226">
    <property type="entry name" value="DUF1720"/>
    <property type="match status" value="1"/>
</dbReference>
<dbReference type="GO" id="GO:0010008">
    <property type="term" value="C:endosome membrane"/>
    <property type="evidence" value="ECO:0007669"/>
    <property type="project" value="UniProtKB-SubCell"/>
</dbReference>
<evidence type="ECO:0000256" key="1">
    <source>
        <dbReference type="ARBA" id="ARBA00004125"/>
    </source>
</evidence>
<proteinExistence type="inferred from homology"/>
<comment type="similarity">
    <text evidence="4">Belongs to the SLA1 family.</text>
</comment>
<feature type="compositionally biased region" description="Polar residues" evidence="16">
    <location>
        <begin position="1083"/>
        <end position="1102"/>
    </location>
</feature>
<dbReference type="InterPro" id="IPR013182">
    <property type="entry name" value="DUF1720"/>
</dbReference>
<dbReference type="GO" id="GO:0030479">
    <property type="term" value="C:actin cortical patch"/>
    <property type="evidence" value="ECO:0007669"/>
    <property type="project" value="UniProtKB-SubCell"/>
</dbReference>
<protein>
    <recommendedName>
        <fullName evidence="5">Actin cytoskeleton-regulatory complex protein SLA1</fullName>
    </recommendedName>
</protein>
<dbReference type="SMART" id="SM00326">
    <property type="entry name" value="SH3"/>
    <property type="match status" value="3"/>
</dbReference>
<dbReference type="Gene3D" id="2.30.30.700">
    <property type="entry name" value="SLA1 homology domain 1"/>
    <property type="match status" value="1"/>
</dbReference>
<dbReference type="PANTHER" id="PTHR15735">
    <property type="entry name" value="FCH AND DOUBLE SH3 DOMAINS PROTEIN"/>
    <property type="match status" value="1"/>
</dbReference>
<dbReference type="PANTHER" id="PTHR15735:SF19">
    <property type="entry name" value="ACTIN CYTOSKELETON-REGULATORY COMPLEX PROTEIN SLA1"/>
    <property type="match status" value="1"/>
</dbReference>
<feature type="compositionally biased region" description="Pro residues" evidence="16">
    <location>
        <begin position="820"/>
        <end position="831"/>
    </location>
</feature>
<feature type="region of interest" description="Disordered" evidence="16">
    <location>
        <begin position="472"/>
        <end position="541"/>
    </location>
</feature>
<dbReference type="GO" id="GO:0005634">
    <property type="term" value="C:nucleus"/>
    <property type="evidence" value="ECO:0007669"/>
    <property type="project" value="TreeGrafter"/>
</dbReference>
<keyword evidence="6 15" id="KW-0728">SH3 domain</keyword>
<dbReference type="InterPro" id="IPR035821">
    <property type="entry name" value="Sla1_SH3_3"/>
</dbReference>
<dbReference type="FunFam" id="2.30.30.700:FF:000001">
    <property type="entry name" value="Actin cytoskeleton-regulatory complex protein SLA1"/>
    <property type="match status" value="1"/>
</dbReference>
<feature type="region of interest" description="Disordered" evidence="16">
    <location>
        <begin position="176"/>
        <end position="249"/>
    </location>
</feature>
<dbReference type="GO" id="GO:0000147">
    <property type="term" value="P:actin cortical patch assembly"/>
    <property type="evidence" value="ECO:0007669"/>
    <property type="project" value="TreeGrafter"/>
</dbReference>
<sequence>MVFLGVYRAVYDYTPQGDGELAINEGDLLFVLEKSTDDDWWKAKKKAQNEEEDEPEGLIPNNYIEEAQPMHKAKALYDYARQTDEELSFSEDATLDVYDASDPDWTLVGFRGEYGFAPANYIEAADEGLAMLPRPRASDPSPEPEADSQEPLTPSSAGSARPNPAAALAGIIAQRTGGSSAAPRQALPPPPPQQFTPEESDEDPPPPPMPQRPRSEIIPSPPPVERAPPRQYATVRSSSPPGVQYSPPYNRATMLKEQDEDRAMRSPGGFHLYNIHEMVEHAGKNKKMPVVLGINLAKGVIMISPEKSKDGPQEEWTADKLTHYSIEGKHIFMELKRPSKSIDFHAGAKDTAQEIVRALGELAGAERAEGLREVLAVASPGSQRKGQMLYDFMAQGDDEVTVAVGDQVIILDDRASDEWWNVRRLKNGKEGVVPSSYVEITGTVPQAPSSSSFPSIRPEVSFVEQNRIEEKKLSRMASKAKARESESKASEVGPGLQLPERISSRSDIDSRHSSQRNKRDSRDMKPPSTSKPKPDVSKVRTWTDRSGSFKVEAEFIGLKDGKIHLHKTNGVKIAVPVSKMSIRDLEFVERATGQSLDEDKPLSDIKRRSTQRKADREARAEREMEAGAAKARGVTAGPSSGLEIQKKPEFDWFDFFLQCGVNPQICERYSSAFTKDQMGEENMVDVTPDLCRTLGLKEGDILRVMKFLNSKFGRNKEAEGDAPEANGGTGGLFSGPGGSLKNNTRKGRPAPAVQTNDVVDPKAFEQKLDSPAKRTPTEGTPTPLAFAPKRIASGFDDNAWEPRPGKAASPPPAAAAAAAPAPPAPVEPPRPAITGNMKELSLLDTPLQPTPAPPPQPKQQPAPPPPQPQQPQPTGATPGLFEQLANQPPGQQMPQPTGFSQTPQQQQQQLSMPRQRPQAPQQITTNSLIQPPPSRAASAPQNFSQFGPPAPLQAQLTGYQPNMHTGVAPPGQSMQELNQQRMQQQQFGQQPLQPQQTGYPQQMPPQQTGFGMQNGGFNQFQNGVMPQQTGYGQQSPMQAQPTGYGSFQPQSTGYQASVQQQFINGQQTGSPFADPPRQPFQPQPTGMQNSFSPTGLQPQPTGINAYLPPALQPQPTGYGFGNQMQTQSFGQSPPPMPPMPPMPQQQSGPAMQPLVPQKTGPAPPVRFGVNPAAKKLAPQPTGRRANLSQATPQNPFGF</sequence>
<dbReference type="InterPro" id="IPR056996">
    <property type="entry name" value="PH_SLA1"/>
</dbReference>
<feature type="domain" description="SH3" evidence="17">
    <location>
        <begin position="381"/>
        <end position="443"/>
    </location>
</feature>
<dbReference type="GO" id="GO:0005886">
    <property type="term" value="C:plasma membrane"/>
    <property type="evidence" value="ECO:0007669"/>
    <property type="project" value="UniProtKB-SubCell"/>
</dbReference>
<accession>A0A6G1HHS4</accession>
<organism evidence="18 19">
    <name type="scientific">Aulographum hederae CBS 113979</name>
    <dbReference type="NCBI Taxonomy" id="1176131"/>
    <lineage>
        <taxon>Eukaryota</taxon>
        <taxon>Fungi</taxon>
        <taxon>Dikarya</taxon>
        <taxon>Ascomycota</taxon>
        <taxon>Pezizomycotina</taxon>
        <taxon>Dothideomycetes</taxon>
        <taxon>Pleosporomycetidae</taxon>
        <taxon>Aulographales</taxon>
        <taxon>Aulographaceae</taxon>
    </lineage>
</organism>
<evidence type="ECO:0000259" key="17">
    <source>
        <dbReference type="PROSITE" id="PS50002"/>
    </source>
</evidence>
<evidence type="ECO:0000256" key="2">
    <source>
        <dbReference type="ARBA" id="ARBA00004134"/>
    </source>
</evidence>
<feature type="compositionally biased region" description="Basic and acidic residues" evidence="16">
    <location>
        <begin position="532"/>
        <end position="541"/>
    </location>
</feature>
<evidence type="ECO:0000256" key="9">
    <source>
        <dbReference type="ARBA" id="ARBA00022583"/>
    </source>
</evidence>
<keyword evidence="12" id="KW-0472">Membrane</keyword>
<evidence type="ECO:0000256" key="11">
    <source>
        <dbReference type="ARBA" id="ARBA00022753"/>
    </source>
</evidence>
<dbReference type="GO" id="GO:0030833">
    <property type="term" value="P:regulation of actin filament polymerization"/>
    <property type="evidence" value="ECO:0007669"/>
    <property type="project" value="TreeGrafter"/>
</dbReference>
<dbReference type="GO" id="GO:0042802">
    <property type="term" value="F:identical protein binding"/>
    <property type="evidence" value="ECO:0007669"/>
    <property type="project" value="InterPro"/>
</dbReference>
<dbReference type="FunFam" id="2.30.30.40:FF:000256">
    <property type="entry name" value="Actin cytoskeleton-regulatory complex protein SLA1"/>
    <property type="match status" value="1"/>
</dbReference>
<evidence type="ECO:0000256" key="16">
    <source>
        <dbReference type="SAM" id="MobiDB-lite"/>
    </source>
</evidence>
<dbReference type="SUPFAM" id="SSF50044">
    <property type="entry name" value="SH3-domain"/>
    <property type="match status" value="3"/>
</dbReference>
<gene>
    <name evidence="18" type="ORF">K402DRAFT_399718</name>
</gene>
<dbReference type="Gene3D" id="1.10.150.50">
    <property type="entry name" value="Transcription Factor, Ets-1"/>
    <property type="match status" value="1"/>
</dbReference>
<evidence type="ECO:0000256" key="14">
    <source>
        <dbReference type="ARBA" id="ARBA00023212"/>
    </source>
</evidence>
<reference evidence="18" key="1">
    <citation type="journal article" date="2020" name="Stud. Mycol.">
        <title>101 Dothideomycetes genomes: a test case for predicting lifestyles and emergence of pathogens.</title>
        <authorList>
            <person name="Haridas S."/>
            <person name="Albert R."/>
            <person name="Binder M."/>
            <person name="Bloem J."/>
            <person name="Labutti K."/>
            <person name="Salamov A."/>
            <person name="Andreopoulos B."/>
            <person name="Baker S."/>
            <person name="Barry K."/>
            <person name="Bills G."/>
            <person name="Bluhm B."/>
            <person name="Cannon C."/>
            <person name="Castanera R."/>
            <person name="Culley D."/>
            <person name="Daum C."/>
            <person name="Ezra D."/>
            <person name="Gonzalez J."/>
            <person name="Henrissat B."/>
            <person name="Kuo A."/>
            <person name="Liang C."/>
            <person name="Lipzen A."/>
            <person name="Lutzoni F."/>
            <person name="Magnuson J."/>
            <person name="Mondo S."/>
            <person name="Nolan M."/>
            <person name="Ohm R."/>
            <person name="Pangilinan J."/>
            <person name="Park H.-J."/>
            <person name="Ramirez L."/>
            <person name="Alfaro M."/>
            <person name="Sun H."/>
            <person name="Tritt A."/>
            <person name="Yoshinaga Y."/>
            <person name="Zwiers L.-H."/>
            <person name="Turgeon B."/>
            <person name="Goodwin S."/>
            <person name="Spatafora J."/>
            <person name="Crous P."/>
            <person name="Grigoriev I."/>
        </authorList>
    </citation>
    <scope>NUCLEOTIDE SEQUENCE</scope>
    <source>
        <strain evidence="18">CBS 113979</strain>
    </source>
</reference>
<evidence type="ECO:0000313" key="18">
    <source>
        <dbReference type="EMBL" id="KAF1992634.1"/>
    </source>
</evidence>
<dbReference type="GO" id="GO:0003779">
    <property type="term" value="F:actin binding"/>
    <property type="evidence" value="ECO:0007669"/>
    <property type="project" value="UniProtKB-KW"/>
</dbReference>
<evidence type="ECO:0000256" key="6">
    <source>
        <dbReference type="ARBA" id="ARBA00022443"/>
    </source>
</evidence>
<comment type="subcellular location">
    <subcellularLocation>
        <location evidence="3">Cell membrane</location>
        <topology evidence="3">Peripheral membrane protein</topology>
        <orientation evidence="3">Cytoplasmic side</orientation>
    </subcellularLocation>
    <subcellularLocation>
        <location evidence="2">Cytoplasm</location>
        <location evidence="2">Cytoskeleton</location>
        <location evidence="2">Actin patch</location>
    </subcellularLocation>
    <subcellularLocation>
        <location evidence="1">Endosome membrane</location>
        <topology evidence="1">Peripheral membrane protein</topology>
        <orientation evidence="1">Cytoplasmic side</orientation>
    </subcellularLocation>
</comment>
<keyword evidence="13" id="KW-0009">Actin-binding</keyword>
<evidence type="ECO:0000256" key="4">
    <source>
        <dbReference type="ARBA" id="ARBA00007948"/>
    </source>
</evidence>
<evidence type="ECO:0000256" key="3">
    <source>
        <dbReference type="ARBA" id="ARBA00004413"/>
    </source>
</evidence>
<dbReference type="GO" id="GO:0030674">
    <property type="term" value="F:protein-macromolecule adaptor activity"/>
    <property type="evidence" value="ECO:0007669"/>
    <property type="project" value="InterPro"/>
</dbReference>
<feature type="compositionally biased region" description="Polar residues" evidence="16">
    <location>
        <begin position="919"/>
        <end position="929"/>
    </location>
</feature>
<feature type="compositionally biased region" description="Polar residues" evidence="16">
    <location>
        <begin position="1024"/>
        <end position="1070"/>
    </location>
</feature>
<dbReference type="EMBL" id="ML977137">
    <property type="protein sequence ID" value="KAF1992634.1"/>
    <property type="molecule type" value="Genomic_DNA"/>
</dbReference>
<evidence type="ECO:0000256" key="13">
    <source>
        <dbReference type="ARBA" id="ARBA00023203"/>
    </source>
</evidence>